<dbReference type="PRINTS" id="PR01011">
    <property type="entry name" value="GLUTPROXDASE"/>
</dbReference>
<evidence type="ECO:0000313" key="6">
    <source>
        <dbReference type="Proteomes" id="UP000027821"/>
    </source>
</evidence>
<dbReference type="STRING" id="1048983.EL17_07940"/>
<organism evidence="5 6">
    <name type="scientific">Anditalea andensis</name>
    <dbReference type="NCBI Taxonomy" id="1048983"/>
    <lineage>
        <taxon>Bacteria</taxon>
        <taxon>Pseudomonadati</taxon>
        <taxon>Bacteroidota</taxon>
        <taxon>Cytophagia</taxon>
        <taxon>Cytophagales</taxon>
        <taxon>Cytophagaceae</taxon>
        <taxon>Anditalea</taxon>
    </lineage>
</organism>
<dbReference type="GO" id="GO:0006979">
    <property type="term" value="P:response to oxidative stress"/>
    <property type="evidence" value="ECO:0007669"/>
    <property type="project" value="InterPro"/>
</dbReference>
<reference evidence="5 6" key="1">
    <citation type="submission" date="2014-04" db="EMBL/GenBank/DDBJ databases">
        <title>Characterization and application of a salt tolerant electro-active bacterium.</title>
        <authorList>
            <person name="Yang L."/>
            <person name="Wei S."/>
            <person name="Tay Q.X.M."/>
        </authorList>
    </citation>
    <scope>NUCLEOTIDE SEQUENCE [LARGE SCALE GENOMIC DNA]</scope>
    <source>
        <strain evidence="5 6">LY1</strain>
    </source>
</reference>
<dbReference type="CDD" id="cd00340">
    <property type="entry name" value="GSH_Peroxidase"/>
    <property type="match status" value="1"/>
</dbReference>
<dbReference type="InterPro" id="IPR000889">
    <property type="entry name" value="Glutathione_peroxidase"/>
</dbReference>
<dbReference type="OrthoDB" id="9789406at2"/>
<evidence type="ECO:0000256" key="2">
    <source>
        <dbReference type="ARBA" id="ARBA00022559"/>
    </source>
</evidence>
<dbReference type="InterPro" id="IPR029759">
    <property type="entry name" value="GPX_AS"/>
</dbReference>
<dbReference type="RefSeq" id="WP_035072835.1">
    <property type="nucleotide sequence ID" value="NZ_JMIH01000016.1"/>
</dbReference>
<evidence type="ECO:0000313" key="5">
    <source>
        <dbReference type="EMBL" id="KEO74067.1"/>
    </source>
</evidence>
<keyword evidence="6" id="KW-1185">Reference proteome</keyword>
<dbReference type="SUPFAM" id="SSF52833">
    <property type="entry name" value="Thioredoxin-like"/>
    <property type="match status" value="1"/>
</dbReference>
<dbReference type="PANTHER" id="PTHR11592:SF134">
    <property type="entry name" value="PHOSPHOLIPID HYDROPEROXIDE GLUTATHIONE PEROXIDASE"/>
    <property type="match status" value="1"/>
</dbReference>
<comment type="similarity">
    <text evidence="1 4">Belongs to the glutathione peroxidase family.</text>
</comment>
<protein>
    <recommendedName>
        <fullName evidence="4">Glutathione peroxidase</fullName>
    </recommendedName>
</protein>
<dbReference type="Pfam" id="PF00255">
    <property type="entry name" value="GSHPx"/>
    <property type="match status" value="1"/>
</dbReference>
<comment type="caution">
    <text evidence="5">The sequence shown here is derived from an EMBL/GenBank/DDBJ whole genome shotgun (WGS) entry which is preliminary data.</text>
</comment>
<dbReference type="PROSITE" id="PS51355">
    <property type="entry name" value="GLUTATHIONE_PEROXID_3"/>
    <property type="match status" value="1"/>
</dbReference>
<evidence type="ECO:0000256" key="3">
    <source>
        <dbReference type="ARBA" id="ARBA00023002"/>
    </source>
</evidence>
<keyword evidence="3 4" id="KW-0560">Oxidoreductase</keyword>
<dbReference type="AlphaFoldDB" id="A0A074LJU1"/>
<sequence length="196" mass="22565">MNFKQKLLKKLYPVIMRASKSSGEKGRMISNDTKAKPIVPFHQLKVQQNDGRELDFKEFKGKKVLLVNTASNCGYTGQFEELQQLHEKLQDTIAIVGFPANDFKEQEKGSDNQISEFCKLNYGVTFPLSKKSSVVKGEQQNPIYRWLTDPKQNGWNRQQPDWNFSKYLIDENGVLTNYYGPAISPLDPLMLEDLRK</sequence>
<dbReference type="GO" id="GO:0004601">
    <property type="term" value="F:peroxidase activity"/>
    <property type="evidence" value="ECO:0007669"/>
    <property type="project" value="UniProtKB-KW"/>
</dbReference>
<dbReference type="InterPro" id="IPR036249">
    <property type="entry name" value="Thioredoxin-like_sf"/>
</dbReference>
<evidence type="ECO:0000256" key="4">
    <source>
        <dbReference type="RuleBase" id="RU000499"/>
    </source>
</evidence>
<dbReference type="PANTHER" id="PTHR11592">
    <property type="entry name" value="GLUTATHIONE PEROXIDASE"/>
    <property type="match status" value="1"/>
</dbReference>
<dbReference type="PROSITE" id="PS00460">
    <property type="entry name" value="GLUTATHIONE_PEROXID_1"/>
    <property type="match status" value="1"/>
</dbReference>
<keyword evidence="2 4" id="KW-0575">Peroxidase</keyword>
<dbReference type="Gene3D" id="3.40.30.10">
    <property type="entry name" value="Glutaredoxin"/>
    <property type="match status" value="1"/>
</dbReference>
<accession>A0A074LJU1</accession>
<dbReference type="Proteomes" id="UP000027821">
    <property type="component" value="Unassembled WGS sequence"/>
</dbReference>
<name>A0A074LJU1_9BACT</name>
<gene>
    <name evidence="5" type="ORF">EL17_07940</name>
</gene>
<proteinExistence type="inferred from homology"/>
<dbReference type="EMBL" id="JMIH01000016">
    <property type="protein sequence ID" value="KEO74067.1"/>
    <property type="molecule type" value="Genomic_DNA"/>
</dbReference>
<dbReference type="eggNOG" id="COG0386">
    <property type="taxonomic scope" value="Bacteria"/>
</dbReference>
<evidence type="ECO:0000256" key="1">
    <source>
        <dbReference type="ARBA" id="ARBA00006926"/>
    </source>
</evidence>